<gene>
    <name evidence="1" type="ORF">FC26_GL000802</name>
</gene>
<dbReference type="AlphaFoldDB" id="A0A0R2AE37"/>
<proteinExistence type="predicted"/>
<organism evidence="1 2">
    <name type="scientific">Paucilactobacillus vaccinostercus DSM 20634</name>
    <dbReference type="NCBI Taxonomy" id="1423813"/>
    <lineage>
        <taxon>Bacteria</taxon>
        <taxon>Bacillati</taxon>
        <taxon>Bacillota</taxon>
        <taxon>Bacilli</taxon>
        <taxon>Lactobacillales</taxon>
        <taxon>Lactobacillaceae</taxon>
        <taxon>Paucilactobacillus</taxon>
    </lineage>
</organism>
<reference evidence="1 2" key="1">
    <citation type="journal article" date="2015" name="Genome Announc.">
        <title>Expanding the biotechnology potential of lactobacilli through comparative genomics of 213 strains and associated genera.</title>
        <authorList>
            <person name="Sun Z."/>
            <person name="Harris H.M."/>
            <person name="McCann A."/>
            <person name="Guo C."/>
            <person name="Argimon S."/>
            <person name="Zhang W."/>
            <person name="Yang X."/>
            <person name="Jeffery I.B."/>
            <person name="Cooney J.C."/>
            <person name="Kagawa T.F."/>
            <person name="Liu W."/>
            <person name="Song Y."/>
            <person name="Salvetti E."/>
            <person name="Wrobel A."/>
            <person name="Rasinkangas P."/>
            <person name="Parkhill J."/>
            <person name="Rea M.C."/>
            <person name="O'Sullivan O."/>
            <person name="Ritari J."/>
            <person name="Douillard F.P."/>
            <person name="Paul Ross R."/>
            <person name="Yang R."/>
            <person name="Briner A.E."/>
            <person name="Felis G.E."/>
            <person name="de Vos W.M."/>
            <person name="Barrangou R."/>
            <person name="Klaenhammer T.R."/>
            <person name="Caufield P.W."/>
            <person name="Cui Y."/>
            <person name="Zhang H."/>
            <person name="O'Toole P.W."/>
        </authorList>
    </citation>
    <scope>NUCLEOTIDE SEQUENCE [LARGE SCALE GENOMIC DNA]</scope>
    <source>
        <strain evidence="1 2">DSM 20634</strain>
    </source>
</reference>
<evidence type="ECO:0000313" key="1">
    <source>
        <dbReference type="EMBL" id="KRM62073.1"/>
    </source>
</evidence>
<dbReference type="PATRIC" id="fig|1423813.3.peg.816"/>
<keyword evidence="2" id="KW-1185">Reference proteome</keyword>
<comment type="caution">
    <text evidence="1">The sequence shown here is derived from an EMBL/GenBank/DDBJ whole genome shotgun (WGS) entry which is preliminary data.</text>
</comment>
<sequence>MIVMIENTWNDANIAKLKRIMITDPFTNECLNLDECADSFGITLTTMRRRIYEMRRNGQLPQFKPTEYHDAYQRPYTEREIKTIATMLNAGRTTIEVADQMERTKKGIEFLRIKLVDQGRVAPVCKRWSAAEDQFILENIQLDKNGICVNTAWLAHELVRARSGVEHRLTKLRKQNKLPKPTRRGASDPGIEIWLDFKKKWLKQTFKRW</sequence>
<dbReference type="Proteomes" id="UP000051733">
    <property type="component" value="Unassembled WGS sequence"/>
</dbReference>
<name>A0A0R2AE37_9LACO</name>
<protein>
    <submittedName>
        <fullName evidence="1">Uncharacterized protein</fullName>
    </submittedName>
</protein>
<dbReference type="EMBL" id="AYYY01000011">
    <property type="protein sequence ID" value="KRM62073.1"/>
    <property type="molecule type" value="Genomic_DNA"/>
</dbReference>
<evidence type="ECO:0000313" key="2">
    <source>
        <dbReference type="Proteomes" id="UP000051733"/>
    </source>
</evidence>
<accession>A0A0R2AE37</accession>
<dbReference type="STRING" id="1423813.FC26_GL000802"/>